<dbReference type="EMBL" id="AP027142">
    <property type="protein sequence ID" value="BDV33716.1"/>
    <property type="molecule type" value="Genomic_DNA"/>
</dbReference>
<gene>
    <name evidence="1" type="ORF">SS37A_12450</name>
</gene>
<keyword evidence="2" id="KW-1185">Reference proteome</keyword>
<name>A0ABM8E6X7_9HYPH</name>
<accession>A0ABM8E6X7</accession>
<sequence length="76" mass="8675">MERAILEKHLAEAEARVTLGARHLEQQRALILRLESNGYDSAEAKALLRLFEELQVEHVAHRDRLRSELGVPPPPE</sequence>
<proteinExistence type="predicted"/>
<protein>
    <submittedName>
        <fullName evidence="1">Uncharacterized protein</fullName>
    </submittedName>
</protein>
<reference evidence="1 2" key="1">
    <citation type="journal article" date="2023" name="Int. J. Syst. Evol. Microbiol.">
        <title>Methylocystis iwaonis sp. nov., a type II methane-oxidizing bacterium from surface soil of a rice paddy field in Japan, and emended description of the genus Methylocystis (ex Whittenbury et al. 1970) Bowman et al. 1993.</title>
        <authorList>
            <person name="Kaise H."/>
            <person name="Sawadogo J.B."/>
            <person name="Alam M.S."/>
            <person name="Ueno C."/>
            <person name="Dianou D."/>
            <person name="Shinjo R."/>
            <person name="Asakawa S."/>
        </authorList>
    </citation>
    <scope>NUCLEOTIDE SEQUENCE [LARGE SCALE GENOMIC DNA]</scope>
    <source>
        <strain evidence="1 2">SS37A-Re</strain>
    </source>
</reference>
<dbReference type="Proteomes" id="UP001317629">
    <property type="component" value="Chromosome"/>
</dbReference>
<organism evidence="1 2">
    <name type="scientific">Methylocystis iwaonis</name>
    <dbReference type="NCBI Taxonomy" id="2885079"/>
    <lineage>
        <taxon>Bacteria</taxon>
        <taxon>Pseudomonadati</taxon>
        <taxon>Pseudomonadota</taxon>
        <taxon>Alphaproteobacteria</taxon>
        <taxon>Hyphomicrobiales</taxon>
        <taxon>Methylocystaceae</taxon>
        <taxon>Methylocystis</taxon>
    </lineage>
</organism>
<evidence type="ECO:0000313" key="1">
    <source>
        <dbReference type="EMBL" id="BDV33716.1"/>
    </source>
</evidence>
<evidence type="ECO:0000313" key="2">
    <source>
        <dbReference type="Proteomes" id="UP001317629"/>
    </source>
</evidence>